<accession>A0A224XV15</accession>
<dbReference type="EMBL" id="GFTR01000041">
    <property type="protein sequence ID" value="JAW16385.1"/>
    <property type="molecule type" value="Transcribed_RNA"/>
</dbReference>
<feature type="chain" id="PRO_5012285011" evidence="1">
    <location>
        <begin position="22"/>
        <end position="67"/>
    </location>
</feature>
<keyword evidence="1" id="KW-0732">Signal</keyword>
<protein>
    <submittedName>
        <fullName evidence="2">Putative secreted protein</fullName>
    </submittedName>
</protein>
<proteinExistence type="predicted"/>
<feature type="signal peptide" evidence="1">
    <location>
        <begin position="1"/>
        <end position="21"/>
    </location>
</feature>
<sequence length="67" mass="7593">MSFVFFAIYMLQLVIHSRTFSKTVLVSMLSHKASCIICFVRRNVRLSSSSLSLHLTNFADSPEIIVV</sequence>
<evidence type="ECO:0000313" key="2">
    <source>
        <dbReference type="EMBL" id="JAW16385.1"/>
    </source>
</evidence>
<reference evidence="2" key="1">
    <citation type="journal article" date="2018" name="PLoS Negl. Trop. Dis.">
        <title>An insight into the salivary gland and fat body transcriptome of Panstrongylus lignarius (Hemiptera: Heteroptera), the main vector of Chagas disease in Peru.</title>
        <authorList>
            <person name="Nevoa J.C."/>
            <person name="Mendes M.T."/>
            <person name="da Silva M.V."/>
            <person name="Soares S.C."/>
            <person name="Oliveira C.J.F."/>
            <person name="Ribeiro J.M.C."/>
        </authorList>
    </citation>
    <scope>NUCLEOTIDE SEQUENCE</scope>
</reference>
<organism evidence="2">
    <name type="scientific">Panstrongylus lignarius</name>
    <dbReference type="NCBI Taxonomy" id="156445"/>
    <lineage>
        <taxon>Eukaryota</taxon>
        <taxon>Metazoa</taxon>
        <taxon>Ecdysozoa</taxon>
        <taxon>Arthropoda</taxon>
        <taxon>Hexapoda</taxon>
        <taxon>Insecta</taxon>
        <taxon>Pterygota</taxon>
        <taxon>Neoptera</taxon>
        <taxon>Paraneoptera</taxon>
        <taxon>Hemiptera</taxon>
        <taxon>Heteroptera</taxon>
        <taxon>Panheteroptera</taxon>
        <taxon>Cimicomorpha</taxon>
        <taxon>Reduviidae</taxon>
        <taxon>Triatominae</taxon>
        <taxon>Panstrongylus</taxon>
    </lineage>
</organism>
<dbReference type="AlphaFoldDB" id="A0A224XV15"/>
<name>A0A224XV15_9HEMI</name>
<evidence type="ECO:0000256" key="1">
    <source>
        <dbReference type="SAM" id="SignalP"/>
    </source>
</evidence>